<evidence type="ECO:0000256" key="1">
    <source>
        <dbReference type="ARBA" id="ARBA00000900"/>
    </source>
</evidence>
<accession>A0A2C9USS1</accession>
<dbReference type="CDD" id="cd16664">
    <property type="entry name" value="RING-Ubox_PUB"/>
    <property type="match status" value="1"/>
</dbReference>
<dbReference type="Gene3D" id="3.30.40.10">
    <property type="entry name" value="Zinc/RING finger domain, C3HC4 (zinc finger)"/>
    <property type="match status" value="1"/>
</dbReference>
<dbReference type="AlphaFoldDB" id="A0A2C9USS1"/>
<dbReference type="Proteomes" id="UP000091857">
    <property type="component" value="Chromosome 12"/>
</dbReference>
<dbReference type="PANTHER" id="PTHR23315">
    <property type="entry name" value="U BOX DOMAIN-CONTAINING"/>
    <property type="match status" value="1"/>
</dbReference>
<dbReference type="PROSITE" id="PS51698">
    <property type="entry name" value="U_BOX"/>
    <property type="match status" value="1"/>
</dbReference>
<dbReference type="EMBL" id="CM004398">
    <property type="protein sequence ID" value="OAY34356.1"/>
    <property type="molecule type" value="Genomic_DNA"/>
</dbReference>
<dbReference type="GO" id="GO:0005737">
    <property type="term" value="C:cytoplasm"/>
    <property type="evidence" value="ECO:0000318"/>
    <property type="project" value="GO_Central"/>
</dbReference>
<dbReference type="Gramene" id="Manes.12G013600.1.v8.1">
    <property type="protein sequence ID" value="Manes.12G013600.1.v8.1.CDS"/>
    <property type="gene ID" value="Manes.12G013600.v8.1"/>
</dbReference>
<protein>
    <recommendedName>
        <fullName evidence="4">RING-type E3 ubiquitin transferase</fullName>
        <ecNumber evidence="4">2.3.2.27</ecNumber>
    </recommendedName>
</protein>
<dbReference type="InterPro" id="IPR013083">
    <property type="entry name" value="Znf_RING/FYVE/PHD"/>
</dbReference>
<dbReference type="InterPro" id="IPR011989">
    <property type="entry name" value="ARM-like"/>
</dbReference>
<dbReference type="GO" id="GO:0061630">
    <property type="term" value="F:ubiquitin protein ligase activity"/>
    <property type="evidence" value="ECO:0007669"/>
    <property type="project" value="UniProtKB-EC"/>
</dbReference>
<dbReference type="FunFam" id="3.30.40.10:FF:000114">
    <property type="entry name" value="RING-type E3 ubiquitin transferase"/>
    <property type="match status" value="1"/>
</dbReference>
<dbReference type="SUPFAM" id="SSF48371">
    <property type="entry name" value="ARM repeat"/>
    <property type="match status" value="1"/>
</dbReference>
<keyword evidence="5" id="KW-0808">Transferase</keyword>
<reference evidence="10" key="1">
    <citation type="journal article" date="2016" name="Nat. Biotechnol.">
        <title>Sequencing wild and cultivated cassava and related species reveals extensive interspecific hybridization and genetic diversity.</title>
        <authorList>
            <person name="Bredeson J.V."/>
            <person name="Lyons J.B."/>
            <person name="Prochnik S.E."/>
            <person name="Wu G.A."/>
            <person name="Ha C.M."/>
            <person name="Edsinger-Gonzales E."/>
            <person name="Grimwood J."/>
            <person name="Schmutz J."/>
            <person name="Rabbi I.Y."/>
            <person name="Egesi C."/>
            <person name="Nauluvula P."/>
            <person name="Lebot V."/>
            <person name="Ndunguru J."/>
            <person name="Mkamilo G."/>
            <person name="Bart R.S."/>
            <person name="Setter T.L."/>
            <person name="Gleadow R.M."/>
            <person name="Kulakow P."/>
            <person name="Ferguson M.E."/>
            <person name="Rounsley S."/>
            <person name="Rokhsar D.S."/>
        </authorList>
    </citation>
    <scope>NUCLEOTIDE SEQUENCE [LARGE SCALE GENOMIC DNA]</scope>
    <source>
        <strain evidence="10">cv. AM560-2</strain>
    </source>
</reference>
<dbReference type="UniPathway" id="UPA00143"/>
<feature type="domain" description="U-box" evidence="8">
    <location>
        <begin position="278"/>
        <end position="352"/>
    </location>
</feature>
<dbReference type="Pfam" id="PF04564">
    <property type="entry name" value="U-box"/>
    <property type="match status" value="1"/>
</dbReference>
<comment type="caution">
    <text evidence="9">The sequence shown here is derived from an EMBL/GenBank/DDBJ whole genome shotgun (WGS) entry which is preliminary data.</text>
</comment>
<dbReference type="STRING" id="3983.A0A2C9USS1"/>
<dbReference type="InterPro" id="IPR036537">
    <property type="entry name" value="Adaptor_Cbl_N_dom_sf"/>
</dbReference>
<evidence type="ECO:0000313" key="10">
    <source>
        <dbReference type="Proteomes" id="UP000091857"/>
    </source>
</evidence>
<dbReference type="GO" id="GO:0016567">
    <property type="term" value="P:protein ubiquitination"/>
    <property type="evidence" value="ECO:0007669"/>
    <property type="project" value="UniProtKB-UniPathway"/>
</dbReference>
<evidence type="ECO:0000256" key="4">
    <source>
        <dbReference type="ARBA" id="ARBA00012483"/>
    </source>
</evidence>
<dbReference type="SMART" id="SM00504">
    <property type="entry name" value="Ubox"/>
    <property type="match status" value="1"/>
</dbReference>
<evidence type="ECO:0000259" key="8">
    <source>
        <dbReference type="PROSITE" id="PS51698"/>
    </source>
</evidence>
<keyword evidence="10" id="KW-1185">Reference proteome</keyword>
<dbReference type="InterPro" id="IPR003613">
    <property type="entry name" value="Ubox_domain"/>
</dbReference>
<keyword evidence="7" id="KW-0833">Ubl conjugation pathway</keyword>
<keyword evidence="6" id="KW-0677">Repeat</keyword>
<comment type="function">
    <text evidence="2">Functions as an E3 ubiquitin ligase.</text>
</comment>
<dbReference type="InterPro" id="IPR045210">
    <property type="entry name" value="RING-Ubox_PUB"/>
</dbReference>
<dbReference type="EC" id="2.3.2.27" evidence="4"/>
<dbReference type="InterPro" id="IPR016024">
    <property type="entry name" value="ARM-type_fold"/>
</dbReference>
<dbReference type="Pfam" id="PF25598">
    <property type="entry name" value="ARM_PUB"/>
    <property type="match status" value="1"/>
</dbReference>
<proteinExistence type="predicted"/>
<evidence type="ECO:0000313" key="9">
    <source>
        <dbReference type="EMBL" id="OAY34356.1"/>
    </source>
</evidence>
<evidence type="ECO:0000256" key="5">
    <source>
        <dbReference type="ARBA" id="ARBA00022679"/>
    </source>
</evidence>
<dbReference type="PANTHER" id="PTHR23315:SF284">
    <property type="entry name" value="U-BOX DOMAIN-CONTAINING PROTEIN 7"/>
    <property type="match status" value="1"/>
</dbReference>
<dbReference type="OrthoDB" id="6105938at2759"/>
<evidence type="ECO:0000256" key="2">
    <source>
        <dbReference type="ARBA" id="ARBA00003861"/>
    </source>
</evidence>
<dbReference type="FunFam" id="1.25.10.10:FF:000310">
    <property type="entry name" value="RING-type E3 ubiquitin transferase"/>
    <property type="match status" value="1"/>
</dbReference>
<dbReference type="OMA" id="LMESCKV"/>
<dbReference type="GO" id="GO:0005634">
    <property type="term" value="C:nucleus"/>
    <property type="evidence" value="ECO:0000318"/>
    <property type="project" value="GO_Central"/>
</dbReference>
<dbReference type="InterPro" id="IPR058678">
    <property type="entry name" value="ARM_PUB"/>
</dbReference>
<evidence type="ECO:0000256" key="7">
    <source>
        <dbReference type="ARBA" id="ARBA00022786"/>
    </source>
</evidence>
<dbReference type="Gene3D" id="1.20.930.20">
    <property type="entry name" value="Adaptor protein Cbl, N-terminal domain"/>
    <property type="match status" value="1"/>
</dbReference>
<gene>
    <name evidence="9" type="ORF">MANES_12G013600v8</name>
</gene>
<comment type="catalytic activity">
    <reaction evidence="1">
        <text>S-ubiquitinyl-[E2 ubiquitin-conjugating enzyme]-L-cysteine + [acceptor protein]-L-lysine = [E2 ubiquitin-conjugating enzyme]-L-cysteine + N(6)-ubiquitinyl-[acceptor protein]-L-lysine.</text>
        <dbReference type="EC" id="2.3.2.27"/>
    </reaction>
</comment>
<evidence type="ECO:0000256" key="6">
    <source>
        <dbReference type="ARBA" id="ARBA00022737"/>
    </source>
</evidence>
<comment type="pathway">
    <text evidence="3">Protein modification; protein ubiquitination.</text>
</comment>
<dbReference type="GO" id="GO:0007166">
    <property type="term" value="P:cell surface receptor signaling pathway"/>
    <property type="evidence" value="ECO:0007669"/>
    <property type="project" value="InterPro"/>
</dbReference>
<evidence type="ECO:0000256" key="3">
    <source>
        <dbReference type="ARBA" id="ARBA00004906"/>
    </source>
</evidence>
<dbReference type="Gene3D" id="1.25.10.10">
    <property type="entry name" value="Leucine-rich Repeat Variant"/>
    <property type="match status" value="1"/>
</dbReference>
<name>A0A2C9USS1_MANES</name>
<dbReference type="InterPro" id="IPR000225">
    <property type="entry name" value="Armadillo"/>
</dbReference>
<sequence length="780" mass="86857">MWNMDTIEVEENLFAPSDAKLHGEMCKALSKIYCKILSIFPSLEEARPRSRSGIQALCSLHIALEKAKYILQHCSECSKLYLAITGDSVLQKFEKVRSSLVDSLRRVEDIVPQSIGCQISEIVSELAGIVFSLDPLEKQVGDEIIALLQQGRKFDDCNDNNELESFHQAATKLGITSSRAALTERRALKKLIERTRVEEDKRKESIVAFLLHLMRKFSKLFRSEITDDNDSQGSTPCSPTVQGSFEDASDGHSFERQLSKFSSFHFKANTRKYCPMAIPPEELRCPISLQLMYDPVIIASGQTYERICIEKWFSDGHDTCPKTQQKLSHLCLTPNYCVKGLVTSWCEQNGVPVPDAPPESLELNYFRLSLCQSETANSRSVDCISSDKLKGIKIAPLEESATIEEAGQHEMESSTPEEELAHEEEFEHDMFQEYQNFLNILNEERDMGRKSKVVEKIRLLLKDDEEARIYMGANGFVKALLQFLESAVHERNVVAQDCGAMALFNLAVNNNRNKEMMLAKGVIPLLEMMICNSDSHGSATALYLNLSCHEDAKSIIGSSQAVPFLVQILQRAPEPQCKMDALHALYNLSSLASNIPNLLSAGIISGLQSLLAAPGDFEWAEKSLAVLVNLASSQSGKDEMVAAPGLISALATILDTGEPIEQEQAVSCLYILCNCSENCSQMVLQEGVIPALVSMSVNGTTRGKDKAHKLLMLFREQRQRDQPQSQPQPPVGVRIRCAESSSKAMPSQESKPLCKSVSRRRMSKALSIFWKSKNYSVSQC</sequence>
<organism evidence="9 10">
    <name type="scientific">Manihot esculenta</name>
    <name type="common">Cassava</name>
    <name type="synonym">Jatropha manihot</name>
    <dbReference type="NCBI Taxonomy" id="3983"/>
    <lineage>
        <taxon>Eukaryota</taxon>
        <taxon>Viridiplantae</taxon>
        <taxon>Streptophyta</taxon>
        <taxon>Embryophyta</taxon>
        <taxon>Tracheophyta</taxon>
        <taxon>Spermatophyta</taxon>
        <taxon>Magnoliopsida</taxon>
        <taxon>eudicotyledons</taxon>
        <taxon>Gunneridae</taxon>
        <taxon>Pentapetalae</taxon>
        <taxon>rosids</taxon>
        <taxon>fabids</taxon>
        <taxon>Malpighiales</taxon>
        <taxon>Euphorbiaceae</taxon>
        <taxon>Crotonoideae</taxon>
        <taxon>Manihoteae</taxon>
        <taxon>Manihot</taxon>
    </lineage>
</organism>
<dbReference type="SUPFAM" id="SSF57850">
    <property type="entry name" value="RING/U-box"/>
    <property type="match status" value="1"/>
</dbReference>
<dbReference type="SMART" id="SM00185">
    <property type="entry name" value="ARM"/>
    <property type="match status" value="3"/>
</dbReference>